<dbReference type="PROSITE" id="PS50887">
    <property type="entry name" value="GGDEF"/>
    <property type="match status" value="1"/>
</dbReference>
<dbReference type="RefSeq" id="WP_238895548.1">
    <property type="nucleotide sequence ID" value="NZ_JAKOGG010000003.1"/>
</dbReference>
<dbReference type="Gene3D" id="6.10.340.10">
    <property type="match status" value="1"/>
</dbReference>
<evidence type="ECO:0000256" key="1">
    <source>
        <dbReference type="ARBA" id="ARBA00012528"/>
    </source>
</evidence>
<keyword evidence="3" id="KW-0812">Transmembrane</keyword>
<dbReference type="PANTHER" id="PTHR45138:SF26">
    <property type="entry name" value="DIGUANYLATE CYCLASE"/>
    <property type="match status" value="1"/>
</dbReference>
<feature type="transmembrane region" description="Helical" evidence="3">
    <location>
        <begin position="199"/>
        <end position="221"/>
    </location>
</feature>
<dbReference type="PANTHER" id="PTHR45138">
    <property type="entry name" value="REGULATORY COMPONENTS OF SENSORY TRANSDUCTION SYSTEM"/>
    <property type="match status" value="1"/>
</dbReference>
<keyword evidence="6" id="KW-1185">Reference proteome</keyword>
<feature type="transmembrane region" description="Helical" evidence="3">
    <location>
        <begin position="15"/>
        <end position="35"/>
    </location>
</feature>
<keyword evidence="3" id="KW-0472">Membrane</keyword>
<dbReference type="Gene3D" id="3.30.70.270">
    <property type="match status" value="1"/>
</dbReference>
<evidence type="ECO:0000256" key="2">
    <source>
        <dbReference type="SAM" id="Coils"/>
    </source>
</evidence>
<dbReference type="InterPro" id="IPR000160">
    <property type="entry name" value="GGDEF_dom"/>
</dbReference>
<reference evidence="6" key="1">
    <citation type="submission" date="2023-07" db="EMBL/GenBank/DDBJ databases">
        <title>Shewanella mangrovi sp. nov., an acetaldehyde- degrading bacterium isolated from mangrove sediment.</title>
        <authorList>
            <person name="Liu Y."/>
        </authorList>
    </citation>
    <scope>NUCLEOTIDE SEQUENCE [LARGE SCALE GENOMIC DNA]</scope>
    <source>
        <strain evidence="6">C32</strain>
    </source>
</reference>
<dbReference type="SMART" id="SM00267">
    <property type="entry name" value="GGDEF"/>
    <property type="match status" value="1"/>
</dbReference>
<accession>A0ABT2FJH6</accession>
<evidence type="ECO:0000259" key="4">
    <source>
        <dbReference type="PROSITE" id="PS50887"/>
    </source>
</evidence>
<dbReference type="InterPro" id="IPR029787">
    <property type="entry name" value="Nucleotide_cyclase"/>
</dbReference>
<dbReference type="InterPro" id="IPR043128">
    <property type="entry name" value="Rev_trsase/Diguanyl_cyclase"/>
</dbReference>
<keyword evidence="3" id="KW-1133">Transmembrane helix</keyword>
<protein>
    <recommendedName>
        <fullName evidence="1">diguanylate cyclase</fullName>
        <ecNumber evidence="1">2.7.7.65</ecNumber>
    </recommendedName>
</protein>
<dbReference type="EC" id="2.7.7.65" evidence="1"/>
<organism evidence="5 6">
    <name type="scientific">Shewanella electrica</name>
    <dbReference type="NCBI Taxonomy" id="515560"/>
    <lineage>
        <taxon>Bacteria</taxon>
        <taxon>Pseudomonadati</taxon>
        <taxon>Pseudomonadota</taxon>
        <taxon>Gammaproteobacteria</taxon>
        <taxon>Alteromonadales</taxon>
        <taxon>Shewanellaceae</taxon>
        <taxon>Shewanella</taxon>
    </lineage>
</organism>
<dbReference type="EMBL" id="JAKOGG010000003">
    <property type="protein sequence ID" value="MCS4556146.1"/>
    <property type="molecule type" value="Genomic_DNA"/>
</dbReference>
<dbReference type="NCBIfam" id="TIGR00254">
    <property type="entry name" value="GGDEF"/>
    <property type="match status" value="1"/>
</dbReference>
<sequence>MGLIDFQHASIRQKVSSLFVVLLSFLLGVIVFSVFKLNQLNQDMREVAYLDIPLSKLVTQLEFIELEQHLQLEEYQLQQQQHQTLKPHQQLVFQKRKLKSLQDHAVSLLEENLQQGRVVLNVVAHQQVLHQLVNYRQLSDAFEQHLSQIYEQSVADASLLAQTEALATELELEQKNLLQRISQMTSNDANFTEQQEQDFLLINIILGVCALVIGLMLTLYITQIILRRVNRIQSKIKRFGSSLSVDDNRTVAASLQANRDELAELEHDVGVLMRQLSREIASREEVEQKLLQLATRDKLTGVYNRHKWDEQINHSLSLAERGYPFGLILLDIDFFKKVNDQYGHSAGDKILKLVTNVLQHDTRDIDTVFRLGGEEFAIICPMQDLSSTLIIAEKIRVAIAQTHAPQLPAVTVSAGVASYRQNDSAATILKRADQALYQAKGQGRNQVVSEAELS</sequence>
<dbReference type="CDD" id="cd01949">
    <property type="entry name" value="GGDEF"/>
    <property type="match status" value="1"/>
</dbReference>
<keyword evidence="2" id="KW-0175">Coiled coil</keyword>
<evidence type="ECO:0000313" key="5">
    <source>
        <dbReference type="EMBL" id="MCS4556146.1"/>
    </source>
</evidence>
<dbReference type="Pfam" id="PF00990">
    <property type="entry name" value="GGDEF"/>
    <property type="match status" value="1"/>
</dbReference>
<proteinExistence type="predicted"/>
<name>A0ABT2FJH6_9GAMM</name>
<evidence type="ECO:0000313" key="6">
    <source>
        <dbReference type="Proteomes" id="UP001201549"/>
    </source>
</evidence>
<comment type="caution">
    <text evidence="5">The sequence shown here is derived from an EMBL/GenBank/DDBJ whole genome shotgun (WGS) entry which is preliminary data.</text>
</comment>
<dbReference type="Proteomes" id="UP001201549">
    <property type="component" value="Unassembled WGS sequence"/>
</dbReference>
<gene>
    <name evidence="5" type="ORF">L9G74_06825</name>
</gene>
<feature type="coiled-coil region" evidence="2">
    <location>
        <begin position="160"/>
        <end position="187"/>
    </location>
</feature>
<feature type="domain" description="GGDEF" evidence="4">
    <location>
        <begin position="323"/>
        <end position="452"/>
    </location>
</feature>
<dbReference type="SUPFAM" id="SSF55073">
    <property type="entry name" value="Nucleotide cyclase"/>
    <property type="match status" value="1"/>
</dbReference>
<dbReference type="InterPro" id="IPR050469">
    <property type="entry name" value="Diguanylate_Cyclase"/>
</dbReference>
<evidence type="ECO:0000256" key="3">
    <source>
        <dbReference type="SAM" id="Phobius"/>
    </source>
</evidence>